<evidence type="ECO:0000256" key="1">
    <source>
        <dbReference type="ARBA" id="ARBA00039658"/>
    </source>
</evidence>
<dbReference type="Ensembl" id="ENSCCRT00020060204.1">
    <property type="protein sequence ID" value="ENSCCRP00020054853.1"/>
    <property type="gene ID" value="ENSCCRG00020025305.1"/>
</dbReference>
<dbReference type="AlphaFoldDB" id="A0A8C2FDG7"/>
<evidence type="ECO:0000259" key="3">
    <source>
        <dbReference type="PROSITE" id="PS50994"/>
    </source>
</evidence>
<dbReference type="InterPro" id="IPR050951">
    <property type="entry name" value="Retrovirus_Pol_polyprotein"/>
</dbReference>
<proteinExistence type="predicted"/>
<dbReference type="InterPro" id="IPR001584">
    <property type="entry name" value="Integrase_cat-core"/>
</dbReference>
<dbReference type="Gene3D" id="3.30.420.10">
    <property type="entry name" value="Ribonuclease H-like superfamily/Ribonuclease H"/>
    <property type="match status" value="1"/>
</dbReference>
<evidence type="ECO:0000256" key="2">
    <source>
        <dbReference type="SAM" id="MobiDB-lite"/>
    </source>
</evidence>
<dbReference type="PANTHER" id="PTHR37984">
    <property type="entry name" value="PROTEIN CBG26694"/>
    <property type="match status" value="1"/>
</dbReference>
<feature type="compositionally biased region" description="Acidic residues" evidence="2">
    <location>
        <begin position="366"/>
        <end position="375"/>
    </location>
</feature>
<dbReference type="Pfam" id="PF17921">
    <property type="entry name" value="Integrase_H2C2"/>
    <property type="match status" value="1"/>
</dbReference>
<feature type="domain" description="Integrase catalytic" evidence="3">
    <location>
        <begin position="53"/>
        <end position="210"/>
    </location>
</feature>
<feature type="compositionally biased region" description="Polar residues" evidence="2">
    <location>
        <begin position="422"/>
        <end position="437"/>
    </location>
</feature>
<dbReference type="PROSITE" id="PS50994">
    <property type="entry name" value="INTEGRASE"/>
    <property type="match status" value="1"/>
</dbReference>
<accession>A0A8C2FDG7</accession>
<dbReference type="Proteomes" id="UP000694701">
    <property type="component" value="Unplaced"/>
</dbReference>
<name>A0A8C2FDG7_CYPCA</name>
<dbReference type="Pfam" id="PF00665">
    <property type="entry name" value="rve"/>
    <property type="match status" value="1"/>
</dbReference>
<feature type="region of interest" description="Disordered" evidence="2">
    <location>
        <begin position="399"/>
        <end position="437"/>
    </location>
</feature>
<protein>
    <recommendedName>
        <fullName evidence="1">Gypsy retrotransposon integrase-like protein 1</fullName>
    </recommendedName>
</protein>
<evidence type="ECO:0000313" key="5">
    <source>
        <dbReference type="Proteomes" id="UP000694701"/>
    </source>
</evidence>
<reference evidence="4" key="1">
    <citation type="submission" date="2025-08" db="UniProtKB">
        <authorList>
            <consortium name="Ensembl"/>
        </authorList>
    </citation>
    <scope>IDENTIFICATION</scope>
</reference>
<dbReference type="PANTHER" id="PTHR37984:SF15">
    <property type="entry name" value="INTEGRASE CATALYTIC DOMAIN-CONTAINING PROTEIN"/>
    <property type="match status" value="1"/>
</dbReference>
<evidence type="ECO:0000313" key="4">
    <source>
        <dbReference type="Ensembl" id="ENSCCRP00020054853.1"/>
    </source>
</evidence>
<feature type="region of interest" description="Disordered" evidence="2">
    <location>
        <begin position="342"/>
        <end position="376"/>
    </location>
</feature>
<dbReference type="Gene3D" id="1.10.340.70">
    <property type="match status" value="1"/>
</dbReference>
<sequence>MGHMGVDRTLDLIRTRFYWPRMAVDVERKVRTCGRCVRRKALPERAAPLINIKTTRPLELLCMDFLSLEPDRNGTKDILVITDHFTKFAVAIPTSNQKARTVAKCLWENFMVHYGMPEKLHSDQGPDFESRMIKELCQVAGIQKVRTTPYHPRGNPVERFNRTLLNMLGTLQNQEKSHWRDFVRPLVHAYNCTKNDVTGFTPYELMFGRQPRLPVDLAFGLPLHGKQHTSHSEYVQNLKSRLEESYKLAMGNAAKTAHKNKTQFDRRVIASDLEPGDRVLVWNVRIRGKHKISDKWESTVHIVVNRAGTLPVYTVKPEVSDGPLRTPHRDLLLPCEFLPMEGSSKSAKQPAKRRIATRANPVLDADPSEEEEDESIPVHWFSEVSNVFIPTVHEGLVQPRESLSNERHRQYTVSPGPCSVESPVNAQTVDCSPELSS</sequence>
<dbReference type="FunFam" id="3.30.420.10:FF:000269">
    <property type="entry name" value="Uncharacterized protein"/>
    <property type="match status" value="1"/>
</dbReference>
<dbReference type="InterPro" id="IPR012337">
    <property type="entry name" value="RNaseH-like_sf"/>
</dbReference>
<dbReference type="GO" id="GO:0003676">
    <property type="term" value="F:nucleic acid binding"/>
    <property type="evidence" value="ECO:0007669"/>
    <property type="project" value="InterPro"/>
</dbReference>
<dbReference type="InterPro" id="IPR041588">
    <property type="entry name" value="Integrase_H2C2"/>
</dbReference>
<dbReference type="GO" id="GO:0015074">
    <property type="term" value="P:DNA integration"/>
    <property type="evidence" value="ECO:0007669"/>
    <property type="project" value="InterPro"/>
</dbReference>
<dbReference type="SUPFAM" id="SSF53098">
    <property type="entry name" value="Ribonuclease H-like"/>
    <property type="match status" value="1"/>
</dbReference>
<dbReference type="InterPro" id="IPR036397">
    <property type="entry name" value="RNaseH_sf"/>
</dbReference>
<organism evidence="4 5">
    <name type="scientific">Cyprinus carpio</name>
    <name type="common">Common carp</name>
    <dbReference type="NCBI Taxonomy" id="7962"/>
    <lineage>
        <taxon>Eukaryota</taxon>
        <taxon>Metazoa</taxon>
        <taxon>Chordata</taxon>
        <taxon>Craniata</taxon>
        <taxon>Vertebrata</taxon>
        <taxon>Euteleostomi</taxon>
        <taxon>Actinopterygii</taxon>
        <taxon>Neopterygii</taxon>
        <taxon>Teleostei</taxon>
        <taxon>Ostariophysi</taxon>
        <taxon>Cypriniformes</taxon>
        <taxon>Cyprinidae</taxon>
        <taxon>Cyprininae</taxon>
        <taxon>Cyprinus</taxon>
    </lineage>
</organism>